<accession>A0A5R9A7W6</accession>
<dbReference type="NCBIfam" id="NF033542">
    <property type="entry name" value="transpos_IS110"/>
    <property type="match status" value="1"/>
</dbReference>
<dbReference type="PANTHER" id="PTHR33055:SF3">
    <property type="entry name" value="PUTATIVE TRANSPOSASE FOR IS117-RELATED"/>
    <property type="match status" value="1"/>
</dbReference>
<dbReference type="GO" id="GO:0004803">
    <property type="term" value="F:transposase activity"/>
    <property type="evidence" value="ECO:0007669"/>
    <property type="project" value="InterPro"/>
</dbReference>
<dbReference type="OrthoDB" id="3188901at2"/>
<dbReference type="InterPro" id="IPR003346">
    <property type="entry name" value="Transposase_20"/>
</dbReference>
<sequence>MLVAWNLQDFVLFIGLDVGKSEHHATALATTGDKVYDKSLPNDEAKLRQLLAELTSRHGSALLVVDQPATIGALPVTVAQAMERVEVAYLPGLTMRRMADLHAGSAKTDARDAFIIAETARTMPSALRQIAASDEQIAELAVLTGFDDDLLAQTTAARNRLRGLLTQIHPGLERVIGPRLHHYGVLDLLNRWPTPQRIKEAGRGHVRNRIKKHNPRLAEPMTEEIFTALAAQTVVVPGTEAAATIVPIIAGQLKDLYTQRQQVLTQVDALVEAHPLHQVLTSMPGIGVRTAARLLTEVVGKDFKTAGHLASYAGIAPTTRRSGTSIRGEYANRGGNKRLKSSLFNSAFAALHHRPSRVYYDKKRAEGKTHKQAVIALARRRLDTLYAMLRDGTFYQDPETIRGGTGHALAA</sequence>
<evidence type="ECO:0000259" key="1">
    <source>
        <dbReference type="Pfam" id="PF01548"/>
    </source>
</evidence>
<dbReference type="Proteomes" id="UP000306544">
    <property type="component" value="Unassembled WGS sequence"/>
</dbReference>
<feature type="domain" description="Transposase IS116/IS110/IS902 C-terminal" evidence="2">
    <location>
        <begin position="278"/>
        <end position="357"/>
    </location>
</feature>
<protein>
    <submittedName>
        <fullName evidence="3">IS110 family transposase</fullName>
    </submittedName>
</protein>
<comment type="caution">
    <text evidence="3">The sequence shown here is derived from an EMBL/GenBank/DDBJ whole genome shotgun (WGS) entry which is preliminary data.</text>
</comment>
<name>A0A5R9A7W6_9MICC</name>
<feature type="domain" description="Transposase IS110-like N-terminal" evidence="1">
    <location>
        <begin position="14"/>
        <end position="170"/>
    </location>
</feature>
<dbReference type="PANTHER" id="PTHR33055">
    <property type="entry name" value="TRANSPOSASE FOR INSERTION SEQUENCE ELEMENT IS1111A"/>
    <property type="match status" value="1"/>
</dbReference>
<dbReference type="Pfam" id="PF02371">
    <property type="entry name" value="Transposase_20"/>
    <property type="match status" value="1"/>
</dbReference>
<evidence type="ECO:0000313" key="3">
    <source>
        <dbReference type="EMBL" id="TLP74095.1"/>
    </source>
</evidence>
<dbReference type="InterPro" id="IPR002525">
    <property type="entry name" value="Transp_IS110-like_N"/>
</dbReference>
<dbReference type="RefSeq" id="WP_138170737.1">
    <property type="nucleotide sequence ID" value="NZ_VAWA01000013.1"/>
</dbReference>
<dbReference type="AlphaFoldDB" id="A0A5R9A7W6"/>
<dbReference type="GO" id="GO:0003677">
    <property type="term" value="F:DNA binding"/>
    <property type="evidence" value="ECO:0007669"/>
    <property type="project" value="InterPro"/>
</dbReference>
<dbReference type="Pfam" id="PF01548">
    <property type="entry name" value="DEDD_Tnp_IS110"/>
    <property type="match status" value="1"/>
</dbReference>
<keyword evidence="4" id="KW-1185">Reference proteome</keyword>
<gene>
    <name evidence="3" type="ORF">FEF27_10115</name>
</gene>
<proteinExistence type="predicted"/>
<organism evidence="3 4">
    <name type="scientific">Nesterenkonia sphaerica</name>
    <dbReference type="NCBI Taxonomy" id="1804988"/>
    <lineage>
        <taxon>Bacteria</taxon>
        <taxon>Bacillati</taxon>
        <taxon>Actinomycetota</taxon>
        <taxon>Actinomycetes</taxon>
        <taxon>Micrococcales</taxon>
        <taxon>Micrococcaceae</taxon>
        <taxon>Nesterenkonia</taxon>
    </lineage>
</organism>
<reference evidence="3 4" key="1">
    <citation type="submission" date="2019-05" db="EMBL/GenBank/DDBJ databases">
        <title>Nesterenkonia sp. GY239, isolated from the Southern Atlantic Ocean.</title>
        <authorList>
            <person name="Zhang G."/>
        </authorList>
    </citation>
    <scope>NUCLEOTIDE SEQUENCE [LARGE SCALE GENOMIC DNA]</scope>
    <source>
        <strain evidence="3 4">GY239</strain>
    </source>
</reference>
<dbReference type="GO" id="GO:0006313">
    <property type="term" value="P:DNA transposition"/>
    <property type="evidence" value="ECO:0007669"/>
    <property type="project" value="InterPro"/>
</dbReference>
<evidence type="ECO:0000313" key="4">
    <source>
        <dbReference type="Proteomes" id="UP000306544"/>
    </source>
</evidence>
<dbReference type="InterPro" id="IPR047650">
    <property type="entry name" value="Transpos_IS110"/>
</dbReference>
<dbReference type="EMBL" id="VAWA01000013">
    <property type="protein sequence ID" value="TLP74095.1"/>
    <property type="molecule type" value="Genomic_DNA"/>
</dbReference>
<evidence type="ECO:0000259" key="2">
    <source>
        <dbReference type="Pfam" id="PF02371"/>
    </source>
</evidence>